<proteinExistence type="predicted"/>
<evidence type="ECO:0000256" key="1">
    <source>
        <dbReference type="SAM" id="MobiDB-lite"/>
    </source>
</evidence>
<dbReference type="GeneID" id="87958617"/>
<dbReference type="RefSeq" id="XP_062794240.1">
    <property type="nucleotide sequence ID" value="XM_062938189.1"/>
</dbReference>
<keyword evidence="2" id="KW-0472">Membrane</keyword>
<feature type="transmembrane region" description="Helical" evidence="2">
    <location>
        <begin position="91"/>
        <end position="109"/>
    </location>
</feature>
<reference evidence="3 4" key="1">
    <citation type="submission" date="2024-01" db="EMBL/GenBank/DDBJ databases">
        <title>Comparative genomics of Cryptococcus and Kwoniella reveals pathogenesis evolution and contrasting modes of karyotype evolution via chromosome fusion or intercentromeric recombination.</title>
        <authorList>
            <person name="Coelho M.A."/>
            <person name="David-Palma M."/>
            <person name="Shea T."/>
            <person name="Bowers K."/>
            <person name="McGinley-Smith S."/>
            <person name="Mohammad A.W."/>
            <person name="Gnirke A."/>
            <person name="Yurkov A.M."/>
            <person name="Nowrousian M."/>
            <person name="Sun S."/>
            <person name="Cuomo C.A."/>
            <person name="Heitman J."/>
        </authorList>
    </citation>
    <scope>NUCLEOTIDE SEQUENCE [LARGE SCALE GENOMIC DNA]</scope>
    <source>
        <strain evidence="3">CBS 11374</strain>
    </source>
</reference>
<dbReference type="Proteomes" id="UP001329825">
    <property type="component" value="Chromosome 9"/>
</dbReference>
<keyword evidence="2" id="KW-0812">Transmembrane</keyword>
<feature type="compositionally biased region" description="Low complexity" evidence="1">
    <location>
        <begin position="46"/>
        <end position="70"/>
    </location>
</feature>
<evidence type="ECO:0000313" key="4">
    <source>
        <dbReference type="Proteomes" id="UP001329825"/>
    </source>
</evidence>
<organism evidence="3 4">
    <name type="scientific">Kwoniella shivajii</name>
    <dbReference type="NCBI Taxonomy" id="564305"/>
    <lineage>
        <taxon>Eukaryota</taxon>
        <taxon>Fungi</taxon>
        <taxon>Dikarya</taxon>
        <taxon>Basidiomycota</taxon>
        <taxon>Agaricomycotina</taxon>
        <taxon>Tremellomycetes</taxon>
        <taxon>Tremellales</taxon>
        <taxon>Cryptococcaceae</taxon>
        <taxon>Kwoniella</taxon>
    </lineage>
</organism>
<evidence type="ECO:0000313" key="3">
    <source>
        <dbReference type="EMBL" id="WRT69501.1"/>
    </source>
</evidence>
<protein>
    <recommendedName>
        <fullName evidence="5">Cytochrome c oxidase assembly factor 3</fullName>
    </recommendedName>
</protein>
<sequence>MSQRPGKPALEALSPRTSSKPNRKPILPGPIARSARASALQPVNLTSASSSGSSTVSGINMNMNSTSNSNAELKGRGKSLFQSFRSLAPNARIIFGLVVGTVGIAGLLIDRNVLQDDKIEDKPPISVRMVDRK</sequence>
<keyword evidence="2" id="KW-1133">Transmembrane helix</keyword>
<accession>A0ABZ1D956</accession>
<feature type="region of interest" description="Disordered" evidence="1">
    <location>
        <begin position="1"/>
        <end position="73"/>
    </location>
</feature>
<name>A0ABZ1D956_9TREE</name>
<gene>
    <name evidence="3" type="ORF">IL334_006487</name>
</gene>
<evidence type="ECO:0000256" key="2">
    <source>
        <dbReference type="SAM" id="Phobius"/>
    </source>
</evidence>
<dbReference type="EMBL" id="CP141889">
    <property type="protein sequence ID" value="WRT69501.1"/>
    <property type="molecule type" value="Genomic_DNA"/>
</dbReference>
<evidence type="ECO:0008006" key="5">
    <source>
        <dbReference type="Google" id="ProtNLM"/>
    </source>
</evidence>
<keyword evidence="4" id="KW-1185">Reference proteome</keyword>